<dbReference type="OMA" id="WWAKFER"/>
<dbReference type="AlphaFoldDB" id="A0A0B2VLC2"/>
<evidence type="ECO:0000256" key="1">
    <source>
        <dbReference type="ARBA" id="ARBA00006623"/>
    </source>
</evidence>
<protein>
    <submittedName>
        <fullName evidence="4">Protein OPI10-like protein</fullName>
    </submittedName>
</protein>
<name>A0A0B2VLC2_TOXCA</name>
<dbReference type="GO" id="GO:0006606">
    <property type="term" value="P:protein import into nucleus"/>
    <property type="evidence" value="ECO:0007669"/>
    <property type="project" value="TreeGrafter"/>
</dbReference>
<evidence type="ECO:0000259" key="2">
    <source>
        <dbReference type="Pfam" id="PF05603"/>
    </source>
</evidence>
<reference evidence="4 5" key="1">
    <citation type="submission" date="2014-11" db="EMBL/GenBank/DDBJ databases">
        <title>Genetic blueprint of the zoonotic pathogen Toxocara canis.</title>
        <authorList>
            <person name="Zhu X.-Q."/>
            <person name="Korhonen P.K."/>
            <person name="Cai H."/>
            <person name="Young N.D."/>
            <person name="Nejsum P."/>
            <person name="von Samson-Himmelstjerna G."/>
            <person name="Boag P.R."/>
            <person name="Tan P."/>
            <person name="Li Q."/>
            <person name="Min J."/>
            <person name="Yang Y."/>
            <person name="Wang X."/>
            <person name="Fang X."/>
            <person name="Hall R.S."/>
            <person name="Hofmann A."/>
            <person name="Sternberg P.W."/>
            <person name="Jex A.R."/>
            <person name="Gasser R.B."/>
        </authorList>
    </citation>
    <scope>NUCLEOTIDE SEQUENCE [LARGE SCALE GENOMIC DNA]</scope>
    <source>
        <strain evidence="4">PN_DK_2014</strain>
    </source>
</reference>
<evidence type="ECO:0000313" key="5">
    <source>
        <dbReference type="Proteomes" id="UP000031036"/>
    </source>
</evidence>
<organism evidence="4 5">
    <name type="scientific">Toxocara canis</name>
    <name type="common">Canine roundworm</name>
    <dbReference type="NCBI Taxonomy" id="6265"/>
    <lineage>
        <taxon>Eukaryota</taxon>
        <taxon>Metazoa</taxon>
        <taxon>Ecdysozoa</taxon>
        <taxon>Nematoda</taxon>
        <taxon>Chromadorea</taxon>
        <taxon>Rhabditida</taxon>
        <taxon>Spirurina</taxon>
        <taxon>Ascaridomorpha</taxon>
        <taxon>Ascaridoidea</taxon>
        <taxon>Toxocaridae</taxon>
        <taxon>Toxocara</taxon>
    </lineage>
</organism>
<evidence type="ECO:0000259" key="3">
    <source>
        <dbReference type="Pfam" id="PF21057"/>
    </source>
</evidence>
<dbReference type="GO" id="GO:0061608">
    <property type="term" value="F:nuclear import signal receptor activity"/>
    <property type="evidence" value="ECO:0007669"/>
    <property type="project" value="TreeGrafter"/>
</dbReference>
<dbReference type="PANTHER" id="PTHR12925:SF0">
    <property type="entry name" value="PROTEIN HIKESHI"/>
    <property type="match status" value="1"/>
</dbReference>
<sequence length="214" mass="23425">MEVTEAPANVFGVIVAGRLLQANFIQAGETEFVTEVSDASSINHVVVFLTGVTPFPDGMGGSVFIRWPQGDGADTNWHYLGFICNEKPSAIFRVSQLHKLSALHEGIFTTLAPPLEAVAHGSAQIGIQVEPLASIGAKVPAAGTAPSQQATFVEFAQKMLQNFVNHVESFVVRLPRPDNPGESADFIPTSVVQYWFTNFRRRLEQNPEFWRNLS</sequence>
<dbReference type="Pfam" id="PF21057">
    <property type="entry name" value="Hikeshi-like_C"/>
    <property type="match status" value="1"/>
</dbReference>
<feature type="domain" description="Hikeshi-like C-terminal" evidence="3">
    <location>
        <begin position="151"/>
        <end position="212"/>
    </location>
</feature>
<proteinExistence type="inferred from homology"/>
<dbReference type="InterPro" id="IPR031318">
    <property type="entry name" value="OPI10"/>
</dbReference>
<dbReference type="PANTHER" id="PTHR12925">
    <property type="entry name" value="HIKESHI FAMILY MEMBER"/>
    <property type="match status" value="1"/>
</dbReference>
<dbReference type="GO" id="GO:0030544">
    <property type="term" value="F:Hsp70 protein binding"/>
    <property type="evidence" value="ECO:0007669"/>
    <property type="project" value="TreeGrafter"/>
</dbReference>
<dbReference type="Proteomes" id="UP000031036">
    <property type="component" value="Unassembled WGS sequence"/>
</dbReference>
<accession>A0A0B2VLC2</accession>
<dbReference type="EMBL" id="JPKZ01001452">
    <property type="protein sequence ID" value="KHN81810.1"/>
    <property type="molecule type" value="Genomic_DNA"/>
</dbReference>
<comment type="similarity">
    <text evidence="1">Belongs to the OPI10 family.</text>
</comment>
<dbReference type="STRING" id="6265.A0A0B2VLC2"/>
<dbReference type="GO" id="GO:0005829">
    <property type="term" value="C:cytosol"/>
    <property type="evidence" value="ECO:0007669"/>
    <property type="project" value="TreeGrafter"/>
</dbReference>
<feature type="domain" description="Hikeshi-like N-terminal" evidence="2">
    <location>
        <begin position="14"/>
        <end position="143"/>
    </location>
</feature>
<dbReference type="OrthoDB" id="10248398at2759"/>
<evidence type="ECO:0000313" key="4">
    <source>
        <dbReference type="EMBL" id="KHN81810.1"/>
    </source>
</evidence>
<keyword evidence="5" id="KW-1185">Reference proteome</keyword>
<comment type="caution">
    <text evidence="4">The sequence shown here is derived from an EMBL/GenBank/DDBJ whole genome shotgun (WGS) entry which is preliminary data.</text>
</comment>
<dbReference type="Pfam" id="PF05603">
    <property type="entry name" value="Hikeshi-like_N"/>
    <property type="match status" value="1"/>
</dbReference>
<dbReference type="InterPro" id="IPR008493">
    <property type="entry name" value="Hikeshi-like_N"/>
</dbReference>
<dbReference type="GO" id="GO:0005634">
    <property type="term" value="C:nucleus"/>
    <property type="evidence" value="ECO:0007669"/>
    <property type="project" value="TreeGrafter"/>
</dbReference>
<gene>
    <name evidence="4" type="ORF">Tcan_08216</name>
</gene>
<dbReference type="InterPro" id="IPR048364">
    <property type="entry name" value="Hikeshi-like_C"/>
</dbReference>